<comment type="caution">
    <text evidence="2">The sequence shown here is derived from an EMBL/GenBank/DDBJ whole genome shotgun (WGS) entry which is preliminary data.</text>
</comment>
<reference evidence="2 3" key="1">
    <citation type="submission" date="2020-01" db="EMBL/GenBank/DDBJ databases">
        <authorList>
            <person name="Gupta K D."/>
        </authorList>
    </citation>
    <scope>NUCLEOTIDE SEQUENCE [LARGE SCALE GENOMIC DNA]</scope>
</reference>
<feature type="compositionally biased region" description="Polar residues" evidence="1">
    <location>
        <begin position="30"/>
        <end position="41"/>
    </location>
</feature>
<protein>
    <submittedName>
        <fullName evidence="2">Uncharacterized protein</fullName>
    </submittedName>
</protein>
<feature type="compositionally biased region" description="Pro residues" evidence="1">
    <location>
        <begin position="53"/>
        <end position="77"/>
    </location>
</feature>
<proteinExistence type="predicted"/>
<evidence type="ECO:0000313" key="3">
    <source>
        <dbReference type="Proteomes" id="UP000467700"/>
    </source>
</evidence>
<dbReference type="Proteomes" id="UP000467700">
    <property type="component" value="Unassembled WGS sequence"/>
</dbReference>
<feature type="compositionally biased region" description="Low complexity" evidence="1">
    <location>
        <begin position="78"/>
        <end position="89"/>
    </location>
</feature>
<sequence length="202" mass="21332">MLNIVDLGLSSPPPSPPHREAAPKYKKRTLSTSMTTHQSRPSPHDRMWAGTSPCPPAPTRPPAPIRPPLPSRPPSPSRPGWQQQAQDDNNGGHDDDNGNGDEGTTTAAAAAAPFTPTLAPRPPPVICLALPLTPLVCLSPIRPCSLSPSRPLAHLPICPFAHLPICLSCPPLPLPLPLTLAHLPSRPSHTVIKQSASPVLIV</sequence>
<evidence type="ECO:0000313" key="2">
    <source>
        <dbReference type="EMBL" id="CAA7267610.1"/>
    </source>
</evidence>
<feature type="region of interest" description="Disordered" evidence="1">
    <location>
        <begin position="1"/>
        <end position="105"/>
    </location>
</feature>
<keyword evidence="3" id="KW-1185">Reference proteome</keyword>
<evidence type="ECO:0000256" key="1">
    <source>
        <dbReference type="SAM" id="MobiDB-lite"/>
    </source>
</evidence>
<dbReference type="EMBL" id="CACVBS010000061">
    <property type="protein sequence ID" value="CAA7267610.1"/>
    <property type="molecule type" value="Genomic_DNA"/>
</dbReference>
<gene>
    <name evidence="2" type="ORF">AAE3_LOCUS9821</name>
</gene>
<dbReference type="AlphaFoldDB" id="A0A8S0WF44"/>
<name>A0A8S0WF44_CYCAE</name>
<accession>A0A8S0WF44</accession>
<organism evidence="2 3">
    <name type="scientific">Cyclocybe aegerita</name>
    <name type="common">Black poplar mushroom</name>
    <name type="synonym">Agrocybe aegerita</name>
    <dbReference type="NCBI Taxonomy" id="1973307"/>
    <lineage>
        <taxon>Eukaryota</taxon>
        <taxon>Fungi</taxon>
        <taxon>Dikarya</taxon>
        <taxon>Basidiomycota</taxon>
        <taxon>Agaricomycotina</taxon>
        <taxon>Agaricomycetes</taxon>
        <taxon>Agaricomycetidae</taxon>
        <taxon>Agaricales</taxon>
        <taxon>Agaricineae</taxon>
        <taxon>Bolbitiaceae</taxon>
        <taxon>Cyclocybe</taxon>
    </lineage>
</organism>